<accession>A0ABN9SQH4</accession>
<evidence type="ECO:0000313" key="1">
    <source>
        <dbReference type="EMBL" id="CAK0834181.1"/>
    </source>
</evidence>
<sequence>MKFDPADVDPGFRTRPGSCEPFVYLELLQRHMRGHVPLPLWYQGLFGMFSVVSAAASSADGAAPQPVRGKRGAVSAGYCFQAKKTAQRTNNRTVPRGFGESELFEIGHLRMIGTVLMTLVLNLSTMTRHQEAITTISLIGPESAAPVGQAKLRVRGWVEAAQDFRSRGEDGEVDKLGSISVAALVGLIKWCESANAAASARNQAKLTACMVELNGTSLEEVDAVYPFRGRAVGGSLGE</sequence>
<reference evidence="1" key="1">
    <citation type="submission" date="2023-10" db="EMBL/GenBank/DDBJ databases">
        <authorList>
            <person name="Chen Y."/>
            <person name="Shah S."/>
            <person name="Dougan E. K."/>
            <person name="Thang M."/>
            <person name="Chan C."/>
        </authorList>
    </citation>
    <scope>NUCLEOTIDE SEQUENCE [LARGE SCALE GENOMIC DNA]</scope>
</reference>
<proteinExistence type="predicted"/>
<organism evidence="1 2">
    <name type="scientific">Prorocentrum cordatum</name>
    <dbReference type="NCBI Taxonomy" id="2364126"/>
    <lineage>
        <taxon>Eukaryota</taxon>
        <taxon>Sar</taxon>
        <taxon>Alveolata</taxon>
        <taxon>Dinophyceae</taxon>
        <taxon>Prorocentrales</taxon>
        <taxon>Prorocentraceae</taxon>
        <taxon>Prorocentrum</taxon>
    </lineage>
</organism>
<keyword evidence="2" id="KW-1185">Reference proteome</keyword>
<dbReference type="EMBL" id="CAUYUJ010012558">
    <property type="protein sequence ID" value="CAK0834181.1"/>
    <property type="molecule type" value="Genomic_DNA"/>
</dbReference>
<dbReference type="Proteomes" id="UP001189429">
    <property type="component" value="Unassembled WGS sequence"/>
</dbReference>
<name>A0ABN9SQH4_9DINO</name>
<comment type="caution">
    <text evidence="1">The sequence shown here is derived from an EMBL/GenBank/DDBJ whole genome shotgun (WGS) entry which is preliminary data.</text>
</comment>
<protein>
    <submittedName>
        <fullName evidence="1">Uncharacterized protein</fullName>
    </submittedName>
</protein>
<gene>
    <name evidence="1" type="ORF">PCOR1329_LOCUS31662</name>
</gene>
<evidence type="ECO:0000313" key="2">
    <source>
        <dbReference type="Proteomes" id="UP001189429"/>
    </source>
</evidence>